<evidence type="ECO:0000313" key="5">
    <source>
        <dbReference type="EMBL" id="NSE15091.1"/>
    </source>
</evidence>
<comment type="caution">
    <text evidence="5">The sequence shown here is derived from an EMBL/GenBank/DDBJ whole genome shotgun (WGS) entry which is preliminary data.</text>
</comment>
<dbReference type="PANTHER" id="PTHR43193">
    <property type="match status" value="1"/>
</dbReference>
<organism evidence="5 6">
    <name type="scientific">Fusicatenibacter saccharivorans</name>
    <dbReference type="NCBI Taxonomy" id="1150298"/>
    <lineage>
        <taxon>Bacteria</taxon>
        <taxon>Bacillati</taxon>
        <taxon>Bacillota</taxon>
        <taxon>Clostridia</taxon>
        <taxon>Lachnospirales</taxon>
        <taxon>Lachnospiraceae</taxon>
        <taxon>Fusicatenibacter</taxon>
    </lineage>
</organism>
<keyword evidence="6" id="KW-1185">Reference proteome</keyword>
<dbReference type="PANTHER" id="PTHR43193:SF2">
    <property type="entry name" value="POLYFERREDOXIN PROTEIN FWDF"/>
    <property type="match status" value="1"/>
</dbReference>
<gene>
    <name evidence="5" type="ORF">G5B05_01370</name>
</gene>
<dbReference type="SUPFAM" id="SSF54862">
    <property type="entry name" value="4Fe-4S ferredoxins"/>
    <property type="match status" value="1"/>
</dbReference>
<evidence type="ECO:0000313" key="6">
    <source>
        <dbReference type="Proteomes" id="UP000768180"/>
    </source>
</evidence>
<dbReference type="PROSITE" id="PS00198">
    <property type="entry name" value="4FE4S_FER_1"/>
    <property type="match status" value="2"/>
</dbReference>
<dbReference type="RefSeq" id="WP_022461042.1">
    <property type="nucleotide sequence ID" value="NZ_JAAITQ010000002.1"/>
</dbReference>
<proteinExistence type="predicted"/>
<name>A0ABX2G9J8_9FIRM</name>
<dbReference type="Gene3D" id="3.30.70.20">
    <property type="match status" value="1"/>
</dbReference>
<protein>
    <submittedName>
        <fullName evidence="5">4Fe-4S dicluster domain-containing protein</fullName>
    </submittedName>
</protein>
<dbReference type="Pfam" id="PF12838">
    <property type="entry name" value="Fer4_7"/>
    <property type="match status" value="1"/>
</dbReference>
<reference evidence="5 6" key="1">
    <citation type="journal article" date="2020" name="Cell Host Microbe">
        <title>Functional and Genomic Variation between Human-Derived Isolates of Lachnospiraceae Reveals Inter- and Intra-Species Diversity.</title>
        <authorList>
            <person name="Sorbara M.T."/>
            <person name="Littmann E.R."/>
            <person name="Fontana E."/>
            <person name="Moody T.U."/>
            <person name="Kohout C.E."/>
            <person name="Gjonbalaj M."/>
            <person name="Eaton V."/>
            <person name="Seok R."/>
            <person name="Leiner I.M."/>
            <person name="Pamer E.G."/>
        </authorList>
    </citation>
    <scope>NUCLEOTIDE SEQUENCE [LARGE SCALE GENOMIC DNA]</scope>
    <source>
        <strain evidence="5 6">MSK.14.54</strain>
    </source>
</reference>
<dbReference type="Pfam" id="PF04432">
    <property type="entry name" value="FrhB_FdhB_C"/>
    <property type="match status" value="1"/>
</dbReference>
<evidence type="ECO:0000256" key="1">
    <source>
        <dbReference type="ARBA" id="ARBA00022723"/>
    </source>
</evidence>
<dbReference type="Proteomes" id="UP000768180">
    <property type="component" value="Unassembled WGS sequence"/>
</dbReference>
<keyword evidence="3" id="KW-0411">Iron-sulfur</keyword>
<evidence type="ECO:0000256" key="3">
    <source>
        <dbReference type="ARBA" id="ARBA00023014"/>
    </source>
</evidence>
<feature type="domain" description="4Fe-4S ferredoxin-type" evidence="4">
    <location>
        <begin position="36"/>
        <end position="65"/>
    </location>
</feature>
<dbReference type="InterPro" id="IPR052977">
    <property type="entry name" value="Polyferredoxin-like_ET"/>
</dbReference>
<dbReference type="InterPro" id="IPR007525">
    <property type="entry name" value="FrhB_FdhB_C"/>
</dbReference>
<sequence>MPKLAEKNQCTGCTACVSICPRNCIQMKKDNAGFEFPVIMERSACIACGACERVCPVLMKKKDDENLSTSAYAAFSNNNALRLESSSGGIFSELAATILQRGGVIYGASYDDEGVVRHIEIKEQTELGKLRGAKYSQSILGDSFLSIKKQLDSGRIVLFSGTPCQVAGLKAFLKRDYENLVCIDFVCHGVPSPMVWEKYVKYRSLTDNSDSFPQHINLRNKESGWSHYAYSVKFAYADKKRYLCKNGDDPFMQLFVKDYILRESCSSCHFKGYHRVSDITLGDFWGIWNINPKMDDNKGTSLILTHTAKGEKMMNAVSENIKCEQVYLEQAARENPSLLRSSVHKQNRDIVLKTIESENFQEILPLLQVKQPQRRSKKEIIKRVLKKLCGLG</sequence>
<keyword evidence="2" id="KW-0408">Iron</keyword>
<dbReference type="PROSITE" id="PS51379">
    <property type="entry name" value="4FE4S_FER_2"/>
    <property type="match status" value="2"/>
</dbReference>
<dbReference type="InterPro" id="IPR017900">
    <property type="entry name" value="4Fe4S_Fe_S_CS"/>
</dbReference>
<evidence type="ECO:0000259" key="4">
    <source>
        <dbReference type="PROSITE" id="PS51379"/>
    </source>
</evidence>
<dbReference type="InterPro" id="IPR017896">
    <property type="entry name" value="4Fe4S_Fe-S-bd"/>
</dbReference>
<evidence type="ECO:0000256" key="2">
    <source>
        <dbReference type="ARBA" id="ARBA00023004"/>
    </source>
</evidence>
<feature type="domain" description="4Fe-4S ferredoxin-type" evidence="4">
    <location>
        <begin position="1"/>
        <end position="30"/>
    </location>
</feature>
<dbReference type="EMBL" id="JAAITQ010000002">
    <property type="protein sequence ID" value="NSE15091.1"/>
    <property type="molecule type" value="Genomic_DNA"/>
</dbReference>
<accession>A0ABX2G9J8</accession>
<keyword evidence="1" id="KW-0479">Metal-binding</keyword>